<name>A0ABS3FUB6_9CYAN</name>
<comment type="caution">
    <text evidence="1">The sequence shown here is derived from an EMBL/GenBank/DDBJ whole genome shotgun (WGS) entry which is preliminary data.</text>
</comment>
<protein>
    <submittedName>
        <fullName evidence="1">Uncharacterized protein</fullName>
    </submittedName>
</protein>
<proteinExistence type="predicted"/>
<accession>A0ABS3FUB6</accession>
<evidence type="ECO:0000313" key="2">
    <source>
        <dbReference type="Proteomes" id="UP000664844"/>
    </source>
</evidence>
<organism evidence="1 2">
    <name type="scientific">Phormidium pseudopriestleyi FRX01</name>
    <dbReference type="NCBI Taxonomy" id="1759528"/>
    <lineage>
        <taxon>Bacteria</taxon>
        <taxon>Bacillati</taxon>
        <taxon>Cyanobacteriota</taxon>
        <taxon>Cyanophyceae</taxon>
        <taxon>Oscillatoriophycideae</taxon>
        <taxon>Oscillatoriales</taxon>
        <taxon>Oscillatoriaceae</taxon>
        <taxon>Phormidium</taxon>
    </lineage>
</organism>
<keyword evidence="2" id="KW-1185">Reference proteome</keyword>
<reference evidence="1 2" key="1">
    <citation type="submission" date="2021-03" db="EMBL/GenBank/DDBJ databases">
        <title>Metabolic Capacity of the Antarctic Cyanobacterium Phormidium pseudopriestleyi that Sustains Oxygenic Photosynthesis in the Presence of Hydrogen Sulfide.</title>
        <authorList>
            <person name="Lumian J.E."/>
            <person name="Jungblut A.D."/>
            <person name="Dillon M.L."/>
            <person name="Hawes I."/>
            <person name="Doran P.T."/>
            <person name="Mackey T.J."/>
            <person name="Dick G.J."/>
            <person name="Grettenberger C.L."/>
            <person name="Sumner D.Y."/>
        </authorList>
    </citation>
    <scope>NUCLEOTIDE SEQUENCE [LARGE SCALE GENOMIC DNA]</scope>
    <source>
        <strain evidence="1 2">FRX01</strain>
    </source>
</reference>
<dbReference type="RefSeq" id="WP_207089188.1">
    <property type="nucleotide sequence ID" value="NZ_JAFLQW010000447.1"/>
</dbReference>
<sequence>MALRDGPLPGYYVEAITGILKDKTASNQTEVDNDLCFIKDYVAQWLGLSIATPRVGVFNNTNNSNQVNAGKEFAIKGQRGSYQYKILLIPATPIPVSYYDPSTGALVSESIPRNSVSISLSRTIGVAFLRAWLINKVGAGVRVKLLKQRQLKSWGLSRRGIENTFGVPRLFLLPFLMA</sequence>
<gene>
    <name evidence="1" type="ORF">J0895_16770</name>
</gene>
<dbReference type="EMBL" id="JAFLQW010000447">
    <property type="protein sequence ID" value="MBO0350714.1"/>
    <property type="molecule type" value="Genomic_DNA"/>
</dbReference>
<dbReference type="Proteomes" id="UP000664844">
    <property type="component" value="Unassembled WGS sequence"/>
</dbReference>
<evidence type="ECO:0000313" key="1">
    <source>
        <dbReference type="EMBL" id="MBO0350714.1"/>
    </source>
</evidence>